<dbReference type="STRING" id="6185.A0A095B4Q2"/>
<dbReference type="EMBL" id="KL252547">
    <property type="protein sequence ID" value="KGB42176.1"/>
    <property type="molecule type" value="Genomic_DNA"/>
</dbReference>
<dbReference type="SMART" id="SM00338">
    <property type="entry name" value="BRLZ"/>
    <property type="match status" value="1"/>
</dbReference>
<accession>A0A095B4Q2</accession>
<keyword evidence="2" id="KW-0805">Transcription regulation</keyword>
<proteinExistence type="predicted"/>
<dbReference type="CTD" id="24597918"/>
<dbReference type="InterPro" id="IPR004827">
    <property type="entry name" value="bZIP"/>
</dbReference>
<protein>
    <submittedName>
        <fullName evidence="9">Hepatic leukemia factor</fullName>
    </submittedName>
</protein>
<evidence type="ECO:0000256" key="1">
    <source>
        <dbReference type="ARBA" id="ARBA00004123"/>
    </source>
</evidence>
<reference evidence="8" key="4">
    <citation type="journal article" date="2022" name="PLoS Pathog.">
        <title>Chromosome-level genome of Schistosoma haematobium underpins genome-wide explorations of molecular variation.</title>
        <authorList>
            <person name="Stroehlein A.J."/>
            <person name="Korhonen P.K."/>
            <person name="Lee V.V."/>
            <person name="Ralph S.A."/>
            <person name="Mentink-Kane M."/>
            <person name="You H."/>
            <person name="McManus D.P."/>
            <person name="Tchuente L.T."/>
            <person name="Stothard J.R."/>
            <person name="Kaur P."/>
            <person name="Dudchenko O."/>
            <person name="Aiden E.L."/>
            <person name="Yang B."/>
            <person name="Yang H."/>
            <person name="Emery A.M."/>
            <person name="Webster B.L."/>
            <person name="Brindley P.J."/>
            <person name="Rollinson D."/>
            <person name="Chang B.C.H."/>
            <person name="Gasser R.B."/>
            <person name="Young N.D."/>
        </authorList>
    </citation>
    <scope>NUCLEOTIDE SEQUENCE</scope>
</reference>
<evidence type="ECO:0000256" key="4">
    <source>
        <dbReference type="ARBA" id="ARBA00023163"/>
    </source>
</evidence>
<sequence>MMQVPFDGTSLDLHANLQIRDACQLNTQVGGFQTIHPSFSSCIYPSLEQTINSVNTDAFKKEYNYDTELQRHILPSLTLNNFGLHHSTSGSINPMPPITYSPGVCPHPYVHQTFSNADSPSTSTDVQDNTICPNTKRRSRGRNSRLNFTNSSPGIDDKPVSLSTKDSQISSSDCNSDCSTVTRSSEKMKTSDKDDRYIQRRLKNNLAAKRSRDNRKRREDTIALRASYLEKSNLVLQTQILALKREVCLLRGIPFDPNYKVRVFNDNYLASCQTTPQSNVSTDFSNECPLSDFSPIACSNQTLNSNVPYPPITEFPGNCG</sequence>
<evidence type="ECO:0000313" key="10">
    <source>
        <dbReference type="Proteomes" id="UP000471633"/>
    </source>
</evidence>
<organism evidence="9">
    <name type="scientific">Schistosoma haematobium</name>
    <name type="common">Blood fluke</name>
    <dbReference type="NCBI Taxonomy" id="6185"/>
    <lineage>
        <taxon>Eukaryota</taxon>
        <taxon>Metazoa</taxon>
        <taxon>Spiralia</taxon>
        <taxon>Lophotrochozoa</taxon>
        <taxon>Platyhelminthes</taxon>
        <taxon>Trematoda</taxon>
        <taxon>Digenea</taxon>
        <taxon>Strigeidida</taxon>
        <taxon>Schistosomatoidea</taxon>
        <taxon>Schistosomatidae</taxon>
        <taxon>Schistosoma</taxon>
    </lineage>
</organism>
<keyword evidence="4" id="KW-0804">Transcription</keyword>
<dbReference type="PROSITE" id="PS50217">
    <property type="entry name" value="BZIP"/>
    <property type="match status" value="1"/>
</dbReference>
<feature type="compositionally biased region" description="Polar residues" evidence="6">
    <location>
        <begin position="161"/>
        <end position="183"/>
    </location>
</feature>
<feature type="compositionally biased region" description="Polar residues" evidence="6">
    <location>
        <begin position="112"/>
        <end position="133"/>
    </location>
</feature>
<comment type="subcellular location">
    <subcellularLocation>
        <location evidence="1">Nucleus</location>
    </subcellularLocation>
</comment>
<evidence type="ECO:0000256" key="5">
    <source>
        <dbReference type="ARBA" id="ARBA00023242"/>
    </source>
</evidence>
<feature type="region of interest" description="Disordered" evidence="6">
    <location>
        <begin position="111"/>
        <end position="195"/>
    </location>
</feature>
<evidence type="ECO:0000259" key="7">
    <source>
        <dbReference type="PROSITE" id="PS50217"/>
    </source>
</evidence>
<gene>
    <name evidence="8" type="ORF">MS3_00004651</name>
    <name evidence="9" type="ORF">MS3_10792</name>
</gene>
<dbReference type="InterPro" id="IPR040223">
    <property type="entry name" value="PAR_bZIP"/>
</dbReference>
<dbReference type="KEGG" id="shx:MS3_00004651"/>
<reference evidence="8" key="2">
    <citation type="journal article" date="2019" name="Gigascience">
        <title>High-quality Schistosoma haematobium genome achieved by single-molecule and long-range sequencing.</title>
        <authorList>
            <person name="Stroehlein A.J."/>
            <person name="Korhonen P.K."/>
            <person name="Chong T.M."/>
            <person name="Lim Y.L."/>
            <person name="Chan K.G."/>
            <person name="Webster B."/>
            <person name="Rollinson D."/>
            <person name="Brindley P.J."/>
            <person name="Gasser R.B."/>
            <person name="Young N.D."/>
        </authorList>
    </citation>
    <scope>NUCLEOTIDE SEQUENCE</scope>
</reference>
<dbReference type="EMBL" id="AMPZ03000002">
    <property type="protein sequence ID" value="KAH9592878.1"/>
    <property type="molecule type" value="Genomic_DNA"/>
</dbReference>
<dbReference type="GO" id="GO:0000978">
    <property type="term" value="F:RNA polymerase II cis-regulatory region sequence-specific DNA binding"/>
    <property type="evidence" value="ECO:0007669"/>
    <property type="project" value="TreeGrafter"/>
</dbReference>
<keyword evidence="5" id="KW-0539">Nucleus</keyword>
<dbReference type="Gene3D" id="1.20.5.170">
    <property type="match status" value="1"/>
</dbReference>
<evidence type="ECO:0000256" key="3">
    <source>
        <dbReference type="ARBA" id="ARBA00023125"/>
    </source>
</evidence>
<feature type="non-terminal residue" evidence="9">
    <location>
        <position position="320"/>
    </location>
</feature>
<name>A0A095B4Q2_SCHHA</name>
<dbReference type="AlphaFoldDB" id="A0A095B4Q2"/>
<dbReference type="PANTHER" id="PTHR11988">
    <property type="entry name" value="THYROTROPH EMBRYONIC FACTOR RELATED"/>
    <property type="match status" value="1"/>
</dbReference>
<dbReference type="Proteomes" id="UP000471633">
    <property type="component" value="Unassembled WGS sequence"/>
</dbReference>
<feature type="compositionally biased region" description="Basic and acidic residues" evidence="6">
    <location>
        <begin position="184"/>
        <end position="195"/>
    </location>
</feature>
<keyword evidence="3" id="KW-0238">DNA-binding</keyword>
<dbReference type="PANTHER" id="PTHR11988:SF27">
    <property type="entry name" value="GH27708P"/>
    <property type="match status" value="1"/>
</dbReference>
<dbReference type="CDD" id="cd14695">
    <property type="entry name" value="bZIP_HLF"/>
    <property type="match status" value="1"/>
</dbReference>
<dbReference type="Pfam" id="PF07716">
    <property type="entry name" value="bZIP_2"/>
    <property type="match status" value="1"/>
</dbReference>
<dbReference type="OrthoDB" id="6022300at2759"/>
<evidence type="ECO:0000313" key="8">
    <source>
        <dbReference type="EMBL" id="KAH9592878.1"/>
    </source>
</evidence>
<dbReference type="GO" id="GO:0000981">
    <property type="term" value="F:DNA-binding transcription factor activity, RNA polymerase II-specific"/>
    <property type="evidence" value="ECO:0007669"/>
    <property type="project" value="TreeGrafter"/>
</dbReference>
<feature type="domain" description="BZIP" evidence="7">
    <location>
        <begin position="194"/>
        <end position="251"/>
    </location>
</feature>
<feature type="compositionally biased region" description="Polar residues" evidence="6">
    <location>
        <begin position="144"/>
        <end position="153"/>
    </location>
</feature>
<dbReference type="SUPFAM" id="SSF57959">
    <property type="entry name" value="Leucine zipper domain"/>
    <property type="match status" value="1"/>
</dbReference>
<dbReference type="InterPro" id="IPR046347">
    <property type="entry name" value="bZIP_sf"/>
</dbReference>
<dbReference type="GO" id="GO:0005634">
    <property type="term" value="C:nucleus"/>
    <property type="evidence" value="ECO:0007669"/>
    <property type="project" value="UniProtKB-SubCell"/>
</dbReference>
<dbReference type="GeneID" id="24597918"/>
<evidence type="ECO:0000313" key="9">
    <source>
        <dbReference type="EMBL" id="KGB42176.1"/>
    </source>
</evidence>
<dbReference type="RefSeq" id="XP_012802023.1">
    <property type="nucleotide sequence ID" value="XM_012946569.3"/>
</dbReference>
<keyword evidence="10" id="KW-1185">Reference proteome</keyword>
<reference evidence="9" key="1">
    <citation type="journal article" date="2012" name="Nat. Genet.">
        <title>Whole-genome sequence of Schistosoma haematobium.</title>
        <authorList>
            <person name="Young N.D."/>
            <person name="Jex A.R."/>
            <person name="Li B."/>
            <person name="Liu S."/>
            <person name="Yang L."/>
            <person name="Xiong Z."/>
            <person name="Li Y."/>
            <person name="Cantacessi C."/>
            <person name="Hall R.S."/>
            <person name="Xu X."/>
            <person name="Chen F."/>
            <person name="Wu X."/>
            <person name="Zerlotini A."/>
            <person name="Oliveira G."/>
            <person name="Hofmann A."/>
            <person name="Zhang G."/>
            <person name="Fang X."/>
            <person name="Kang Y."/>
            <person name="Campbell B.E."/>
            <person name="Loukas A."/>
            <person name="Ranganathan S."/>
            <person name="Rollinson D."/>
            <person name="Rinaldi G."/>
            <person name="Brindley P.J."/>
            <person name="Yang H."/>
            <person name="Wang J."/>
            <person name="Wang J."/>
            <person name="Gasser R.B."/>
        </authorList>
    </citation>
    <scope>NUCLEOTIDE SEQUENCE [LARGE SCALE GENOMIC DNA]</scope>
</reference>
<evidence type="ECO:0000256" key="2">
    <source>
        <dbReference type="ARBA" id="ARBA00023015"/>
    </source>
</evidence>
<evidence type="ECO:0000256" key="6">
    <source>
        <dbReference type="SAM" id="MobiDB-lite"/>
    </source>
</evidence>
<reference evidence="8" key="3">
    <citation type="submission" date="2021-06" db="EMBL/GenBank/DDBJ databases">
        <title>Chromosome-level genome assembly for S. haematobium.</title>
        <authorList>
            <person name="Stroehlein A.J."/>
        </authorList>
    </citation>
    <scope>NUCLEOTIDE SEQUENCE</scope>
</reference>